<evidence type="ECO:0000313" key="1">
    <source>
        <dbReference type="EMBL" id="ANY21343.1"/>
    </source>
</evidence>
<dbReference type="AlphaFoldDB" id="A0A1B2AGR1"/>
<keyword evidence="2" id="KW-1185">Reference proteome</keyword>
<protein>
    <submittedName>
        <fullName evidence="1">Uncharacterized protein</fullName>
    </submittedName>
</protein>
<accession>A0A1B2AGR1</accession>
<evidence type="ECO:0000313" key="2">
    <source>
        <dbReference type="Proteomes" id="UP000092932"/>
    </source>
</evidence>
<organism evidence="1 2">
    <name type="scientific">Tsuneonella dongtanensis</name>
    <dbReference type="NCBI Taxonomy" id="692370"/>
    <lineage>
        <taxon>Bacteria</taxon>
        <taxon>Pseudomonadati</taxon>
        <taxon>Pseudomonadota</taxon>
        <taxon>Alphaproteobacteria</taxon>
        <taxon>Sphingomonadales</taxon>
        <taxon>Erythrobacteraceae</taxon>
        <taxon>Tsuneonella</taxon>
    </lineage>
</organism>
<dbReference type="Proteomes" id="UP000092932">
    <property type="component" value="Chromosome"/>
</dbReference>
<dbReference type="KEGG" id="ado:A6F68_02854"/>
<reference evidence="1 2" key="1">
    <citation type="submission" date="2016-07" db="EMBL/GenBank/DDBJ databases">
        <title>Complete genome sequence of Altererythrobacter dongtanensis KCTC 22672, a type strain with esterase isolated from tidal flat.</title>
        <authorList>
            <person name="Cheng H."/>
            <person name="Wu Y.-H."/>
            <person name="Zhou P."/>
            <person name="Huo Y.-Y."/>
            <person name="Wang C.-S."/>
            <person name="Xu X.-W."/>
        </authorList>
    </citation>
    <scope>NUCLEOTIDE SEQUENCE [LARGE SCALE GENOMIC DNA]</scope>
    <source>
        <strain evidence="1 2">KCTC 22672</strain>
    </source>
</reference>
<name>A0A1B2AGR1_9SPHN</name>
<dbReference type="RefSeq" id="WP_067681506.1">
    <property type="nucleotide sequence ID" value="NZ_CP016591.1"/>
</dbReference>
<dbReference type="EMBL" id="CP016591">
    <property type="protein sequence ID" value="ANY21343.1"/>
    <property type="molecule type" value="Genomic_DNA"/>
</dbReference>
<sequence>MRQALAYRAAIDRYVGKSDSRRLDAISMAETAKAGSPLPGDGASIRAALEKDLAGWASAFGFDKATIADQRVQWLAEKAPMAAADWAKRRADWYAARDAWLAEQKAWAEEQAGVGR</sequence>
<proteinExistence type="predicted"/>
<dbReference type="OrthoDB" id="9809746at2"/>
<gene>
    <name evidence="1" type="ORF">A6F68_02854</name>
</gene>